<evidence type="ECO:0000256" key="2">
    <source>
        <dbReference type="ARBA" id="ARBA00022676"/>
    </source>
</evidence>
<dbReference type="Pfam" id="PF13641">
    <property type="entry name" value="Glyco_tranf_2_3"/>
    <property type="match status" value="1"/>
</dbReference>
<dbReference type="PANTHER" id="PTHR43867:SF2">
    <property type="entry name" value="CELLULOSE SYNTHASE CATALYTIC SUBUNIT A [UDP-FORMING]"/>
    <property type="match status" value="1"/>
</dbReference>
<feature type="transmembrane region" description="Helical" evidence="7">
    <location>
        <begin position="383"/>
        <end position="404"/>
    </location>
</feature>
<sequence>MKKKSNVYSLIIGFWTICNCLIIASVVTSSVMLFIRQSDLKLYNKILIVIILWINSIILSYFWLNSIKDFIYSLIFIIRKKSILKKYDPIVRSVLTEEFKNKKVVFLYCTCNDFDPNALKKSMFQDYINYEIVILDDSTKLEYISKIDEFSKKHNIKVIRRKNREGFKAGNLNNYLKNNDYDYFVVLDSDEILPNNFISESLKYFQYDQNIGVVQAVHLAAKPNNFYQYLLGLSIDSNSLVTQVMKNFYGSNSLLGHGMMISKECYKKTNGFPHIVAEDIAFAIEVKDAGYKIAYAFNIFCKEEFPNDYISLKKRQCKWTQGNVEYMKKYSKDIKKSSYKWYEKLDIKLSHYSLPIIPVLSLILIINASLLGFLEYRIDPYRIALLSMSLLFLICPIIPNFFVYAKSKKIFFVIPFFIASIINYTSLTPMMIRTVILSLFNKKAVFLVTPKDKNKIPLRYVILHSIEPLIFSFCVSLLIYFSWGTVVPTLIITVPLALTPFIIVLANFKMNDKKEKLSKTKRSF</sequence>
<feature type="transmembrane region" description="Helical" evidence="7">
    <location>
        <begin position="461"/>
        <end position="483"/>
    </location>
</feature>
<feature type="transmembrane region" description="Helical" evidence="7">
    <location>
        <begin position="46"/>
        <end position="64"/>
    </location>
</feature>
<feature type="transmembrane region" description="Helical" evidence="7">
    <location>
        <begin position="12"/>
        <end position="34"/>
    </location>
</feature>
<keyword evidence="2" id="KW-0328">Glycosyltransferase</keyword>
<evidence type="ECO:0000256" key="3">
    <source>
        <dbReference type="ARBA" id="ARBA00022679"/>
    </source>
</evidence>
<comment type="caution">
    <text evidence="8">The sequence shown here is derived from an EMBL/GenBank/DDBJ whole genome shotgun (WGS) entry which is preliminary data.</text>
</comment>
<dbReference type="PANTHER" id="PTHR43867">
    <property type="entry name" value="CELLULOSE SYNTHASE CATALYTIC SUBUNIT A [UDP-FORMING]"/>
    <property type="match status" value="1"/>
</dbReference>
<protein>
    <submittedName>
        <fullName evidence="8">Glycosyl transferase, group 2 family protein</fullName>
    </submittedName>
</protein>
<feature type="transmembrane region" description="Helical" evidence="7">
    <location>
        <begin position="352"/>
        <end position="374"/>
    </location>
</feature>
<gene>
    <name evidence="8" type="ORF">MCAPa_2670</name>
</gene>
<keyword evidence="5 7" id="KW-1133">Transmembrane helix</keyword>
<accession>A0A084ERU5</accession>
<evidence type="ECO:0000313" key="9">
    <source>
        <dbReference type="Proteomes" id="UP000028533"/>
    </source>
</evidence>
<evidence type="ECO:0000256" key="1">
    <source>
        <dbReference type="ARBA" id="ARBA00004141"/>
    </source>
</evidence>
<reference evidence="8 9" key="1">
    <citation type="submission" date="2014-02" db="EMBL/GenBank/DDBJ databases">
        <title>Genome sequence of Mycoplasma capricolum subsp. capricolum strain 14232.</title>
        <authorList>
            <person name="Sirand-Pugnet P."/>
            <person name="Breton M."/>
            <person name="Dordet-Frisoni E."/>
            <person name="Baranowski E."/>
            <person name="Barre A."/>
            <person name="Couture C."/>
            <person name="Dupuy V."/>
            <person name="Gaurivaud P."/>
            <person name="Jacob D."/>
            <person name="Lemaitre C."/>
            <person name="Manso-Silvan L."/>
            <person name="Nikolski M."/>
            <person name="Nouvel L.-X."/>
            <person name="Poumarat F."/>
            <person name="Tardy F."/>
            <person name="Thebault P."/>
            <person name="Theil S."/>
            <person name="Citti C."/>
            <person name="Thiaucourt F."/>
            <person name="Blanchard A."/>
        </authorList>
    </citation>
    <scope>NUCLEOTIDE SEQUENCE [LARGE SCALE GENOMIC DNA]</scope>
    <source>
        <strain evidence="8 9">14232</strain>
    </source>
</reference>
<feature type="transmembrane region" description="Helical" evidence="7">
    <location>
        <begin position="410"/>
        <end position="440"/>
    </location>
</feature>
<dbReference type="RefSeq" id="WP_036431436.1">
    <property type="nucleotide sequence ID" value="NZ_JFDO01000004.1"/>
</dbReference>
<dbReference type="AlphaFoldDB" id="A0A084ERU5"/>
<evidence type="ECO:0000256" key="5">
    <source>
        <dbReference type="ARBA" id="ARBA00022989"/>
    </source>
</evidence>
<name>A0A084ERU5_MYCCA</name>
<keyword evidence="3 8" id="KW-0808">Transferase</keyword>
<keyword evidence="4 7" id="KW-0812">Transmembrane</keyword>
<dbReference type="GO" id="GO:0016020">
    <property type="term" value="C:membrane"/>
    <property type="evidence" value="ECO:0007669"/>
    <property type="project" value="UniProtKB-SubCell"/>
</dbReference>
<keyword evidence="6 7" id="KW-0472">Membrane</keyword>
<proteinExistence type="predicted"/>
<evidence type="ECO:0000256" key="6">
    <source>
        <dbReference type="ARBA" id="ARBA00023136"/>
    </source>
</evidence>
<dbReference type="GO" id="GO:0016757">
    <property type="term" value="F:glycosyltransferase activity"/>
    <property type="evidence" value="ECO:0007669"/>
    <property type="project" value="UniProtKB-KW"/>
</dbReference>
<evidence type="ECO:0000256" key="4">
    <source>
        <dbReference type="ARBA" id="ARBA00022692"/>
    </source>
</evidence>
<dbReference type="InterPro" id="IPR029044">
    <property type="entry name" value="Nucleotide-diphossugar_trans"/>
</dbReference>
<comment type="subcellular location">
    <subcellularLocation>
        <location evidence="1">Membrane</location>
        <topology evidence="1">Multi-pass membrane protein</topology>
    </subcellularLocation>
</comment>
<dbReference type="Gene3D" id="3.90.550.10">
    <property type="entry name" value="Spore Coat Polysaccharide Biosynthesis Protein SpsA, Chain A"/>
    <property type="match status" value="1"/>
</dbReference>
<dbReference type="SUPFAM" id="SSF53448">
    <property type="entry name" value="Nucleotide-diphospho-sugar transferases"/>
    <property type="match status" value="1"/>
</dbReference>
<dbReference type="Proteomes" id="UP000028533">
    <property type="component" value="Unassembled WGS sequence"/>
</dbReference>
<organism evidence="8 9">
    <name type="scientific">Mycoplasma capricolum subsp. capricolum 14232</name>
    <dbReference type="NCBI Taxonomy" id="1188238"/>
    <lineage>
        <taxon>Bacteria</taxon>
        <taxon>Bacillati</taxon>
        <taxon>Mycoplasmatota</taxon>
        <taxon>Mollicutes</taxon>
        <taxon>Mycoplasmataceae</taxon>
        <taxon>Mycoplasma</taxon>
    </lineage>
</organism>
<evidence type="ECO:0000313" key="8">
    <source>
        <dbReference type="EMBL" id="KEZ20687.1"/>
    </source>
</evidence>
<dbReference type="EMBL" id="JFDO01000004">
    <property type="protein sequence ID" value="KEZ20687.1"/>
    <property type="molecule type" value="Genomic_DNA"/>
</dbReference>
<dbReference type="InterPro" id="IPR050321">
    <property type="entry name" value="Glycosyltr_2/OpgH_subfam"/>
</dbReference>
<evidence type="ECO:0000256" key="7">
    <source>
        <dbReference type="SAM" id="Phobius"/>
    </source>
</evidence>
<feature type="transmembrane region" description="Helical" evidence="7">
    <location>
        <begin position="489"/>
        <end position="508"/>
    </location>
</feature>